<feature type="non-terminal residue" evidence="1">
    <location>
        <position position="75"/>
    </location>
</feature>
<keyword evidence="2" id="KW-1185">Reference proteome</keyword>
<proteinExistence type="predicted"/>
<accession>A0ABN8HVC7</accession>
<dbReference type="Proteomes" id="UP000837857">
    <property type="component" value="Chromosome 14"/>
</dbReference>
<protein>
    <submittedName>
        <fullName evidence="1">Uncharacterized protein</fullName>
    </submittedName>
</protein>
<dbReference type="EMBL" id="OW152826">
    <property type="protein sequence ID" value="CAH2041922.1"/>
    <property type="molecule type" value="Genomic_DNA"/>
</dbReference>
<name>A0ABN8HVC7_9NEOP</name>
<reference evidence="1" key="1">
    <citation type="submission" date="2022-03" db="EMBL/GenBank/DDBJ databases">
        <authorList>
            <person name="Martin H S."/>
        </authorList>
    </citation>
    <scope>NUCLEOTIDE SEQUENCE</scope>
</reference>
<organism evidence="1 2">
    <name type="scientific">Iphiclides podalirius</name>
    <name type="common">scarce swallowtail</name>
    <dbReference type="NCBI Taxonomy" id="110791"/>
    <lineage>
        <taxon>Eukaryota</taxon>
        <taxon>Metazoa</taxon>
        <taxon>Ecdysozoa</taxon>
        <taxon>Arthropoda</taxon>
        <taxon>Hexapoda</taxon>
        <taxon>Insecta</taxon>
        <taxon>Pterygota</taxon>
        <taxon>Neoptera</taxon>
        <taxon>Endopterygota</taxon>
        <taxon>Lepidoptera</taxon>
        <taxon>Glossata</taxon>
        <taxon>Ditrysia</taxon>
        <taxon>Papilionoidea</taxon>
        <taxon>Papilionidae</taxon>
        <taxon>Papilioninae</taxon>
        <taxon>Iphiclides</taxon>
    </lineage>
</organism>
<evidence type="ECO:0000313" key="1">
    <source>
        <dbReference type="EMBL" id="CAH2041922.1"/>
    </source>
</evidence>
<gene>
    <name evidence="1" type="ORF">IPOD504_LOCUS3457</name>
</gene>
<sequence>MNNDRRIAAEARHRGSSDVKASLIKLSISDRTGGPHGADCKCGRFDGVHAGNVRDVSMAAEAAWQLIDACSFVRC</sequence>
<evidence type="ECO:0000313" key="2">
    <source>
        <dbReference type="Proteomes" id="UP000837857"/>
    </source>
</evidence>